<evidence type="ECO:0000313" key="2">
    <source>
        <dbReference type="EMBL" id="KAB8289322.1"/>
    </source>
</evidence>
<keyword evidence="1" id="KW-0812">Transmembrane</keyword>
<gene>
    <name evidence="2" type="ORF">DSM100688_0402</name>
</gene>
<comment type="caution">
    <text evidence="2">The sequence shown here is derived from an EMBL/GenBank/DDBJ whole genome shotgun (WGS) entry which is preliminary data.</text>
</comment>
<evidence type="ECO:0000256" key="1">
    <source>
        <dbReference type="SAM" id="Phobius"/>
    </source>
</evidence>
<dbReference type="AlphaFoldDB" id="A0A6L4X3Q1"/>
<reference evidence="2 3" key="1">
    <citation type="submission" date="2019-10" db="EMBL/GenBank/DDBJ databases">
        <title>Characterization of the phylogenetic diversity of two novel species belonging to the genus Bifidobacterium: Bifidobacterium cebidarum sp. nov. and Bifidobacterium leontopitheci sp. nov.</title>
        <authorList>
            <person name="Lugli G.A."/>
            <person name="Duranti S."/>
            <person name="Milani C."/>
            <person name="Turroni F."/>
            <person name="Ventura M."/>
        </authorList>
    </citation>
    <scope>NUCLEOTIDE SEQUENCE [LARGE SCALE GENOMIC DNA]</scope>
    <source>
        <strain evidence="2 3">DSM 100688</strain>
    </source>
</reference>
<dbReference type="Proteomes" id="UP000482084">
    <property type="component" value="Unassembled WGS sequence"/>
</dbReference>
<keyword evidence="1" id="KW-0472">Membrane</keyword>
<organism evidence="2 3">
    <name type="scientific">Bifidobacterium ramosum</name>
    <dbReference type="NCBI Taxonomy" id="1798158"/>
    <lineage>
        <taxon>Bacteria</taxon>
        <taxon>Bacillati</taxon>
        <taxon>Actinomycetota</taxon>
        <taxon>Actinomycetes</taxon>
        <taxon>Bifidobacteriales</taxon>
        <taxon>Bifidobacteriaceae</taxon>
        <taxon>Bifidobacterium</taxon>
    </lineage>
</organism>
<proteinExistence type="predicted"/>
<protein>
    <submittedName>
        <fullName evidence="2">Uncharacterized protein</fullName>
    </submittedName>
</protein>
<sequence>MELKDWLQLITSWIAIGVTIWVELRKDGNPKKGTKRKRRKK</sequence>
<keyword evidence="1" id="KW-1133">Transmembrane helix</keyword>
<keyword evidence="3" id="KW-1185">Reference proteome</keyword>
<feature type="transmembrane region" description="Helical" evidence="1">
    <location>
        <begin position="6"/>
        <end position="24"/>
    </location>
</feature>
<dbReference type="EMBL" id="WBSM01000001">
    <property type="protein sequence ID" value="KAB8289322.1"/>
    <property type="molecule type" value="Genomic_DNA"/>
</dbReference>
<accession>A0A6L4X3Q1</accession>
<evidence type="ECO:0000313" key="3">
    <source>
        <dbReference type="Proteomes" id="UP000482084"/>
    </source>
</evidence>
<dbReference type="RefSeq" id="WP_275575899.1">
    <property type="nucleotide sequence ID" value="NZ_WBSM01000001.1"/>
</dbReference>
<name>A0A6L4X3Q1_9BIFI</name>